<evidence type="ECO:0000259" key="5">
    <source>
        <dbReference type="Pfam" id="PF00535"/>
    </source>
</evidence>
<dbReference type="PANTHER" id="PTHR43179:SF12">
    <property type="entry name" value="GALACTOFURANOSYLTRANSFERASE GLFT2"/>
    <property type="match status" value="1"/>
</dbReference>
<dbReference type="Gene3D" id="3.90.550.10">
    <property type="entry name" value="Spore Coat Polysaccharide Biosynthesis Protein SpsA, Chain A"/>
    <property type="match status" value="1"/>
</dbReference>
<comment type="similarity">
    <text evidence="2">Belongs to the glycosyltransferase 2 family.</text>
</comment>
<evidence type="ECO:0000256" key="3">
    <source>
        <dbReference type="ARBA" id="ARBA00022676"/>
    </source>
</evidence>
<comment type="pathway">
    <text evidence="1">Cell wall biogenesis; cell wall polysaccharide biosynthesis.</text>
</comment>
<protein>
    <recommendedName>
        <fullName evidence="5">Glycosyltransferase 2-like domain-containing protein</fullName>
    </recommendedName>
</protein>
<feature type="domain" description="Glycosyltransferase 2-like" evidence="5">
    <location>
        <begin position="83"/>
        <end position="226"/>
    </location>
</feature>
<comment type="caution">
    <text evidence="6">The sequence shown here is derived from an EMBL/GenBank/DDBJ whole genome shotgun (WGS) entry which is preliminary data.</text>
</comment>
<evidence type="ECO:0000313" key="7">
    <source>
        <dbReference type="Proteomes" id="UP000037397"/>
    </source>
</evidence>
<dbReference type="NCBIfam" id="TIGR03965">
    <property type="entry name" value="mycofact_glyco"/>
    <property type="match status" value="1"/>
</dbReference>
<proteinExistence type="inferred from homology"/>
<organism evidence="6 7">
    <name type="scientific">Luteipulveratus halotolerans</name>
    <dbReference type="NCBI Taxonomy" id="1631356"/>
    <lineage>
        <taxon>Bacteria</taxon>
        <taxon>Bacillati</taxon>
        <taxon>Actinomycetota</taxon>
        <taxon>Actinomycetes</taxon>
        <taxon>Micrococcales</taxon>
        <taxon>Dermacoccaceae</taxon>
        <taxon>Luteipulveratus</taxon>
    </lineage>
</organism>
<evidence type="ECO:0000256" key="1">
    <source>
        <dbReference type="ARBA" id="ARBA00004776"/>
    </source>
</evidence>
<sequence length="463" mass="49562">MPQGFRVELSDDTKVCDGGRLLLGTSSGVVLRLRPHAVERLRGRALVVSDATSATLARALLVRGLADPAWSDDSSRRDLSDLTVVVPVRDRPRQLDRLLATVPASVPVMVVDDGSTDPSSVAAVAAEHGAGLLRHDRSRGPAEARNAGIRSATTGLVALIDSDVLLEPGTLTTLRRHLDDPAVAVVGPRVLSIEQRPTGWIARYEAARSSLDLGPRPARVAPGTRVSYLPSAALLVRRAALGDGFDGSMQVAEDVDLIWRLTSAGHEVRYAPEAVVRHEHRIDVRDWMNRKVFYGSGAQLLAERHGDLVAPMRLSASSALAVAAVLAQRPWSAPVAVTALAAGGTRSAYRLRSVDHPVRTAAALTAMTGAGALWQTASSLTRHHWPAAVAAALVSQRARRAVVVAAVAEAVADHRRVRPDLDLARYAVAHRLDDLAYGWGLWAGAWRARSARALLPSLHERKL</sequence>
<dbReference type="InterPro" id="IPR001173">
    <property type="entry name" value="Glyco_trans_2-like"/>
</dbReference>
<keyword evidence="7" id="KW-1185">Reference proteome</keyword>
<name>A0A0L6CNY0_9MICO</name>
<dbReference type="PATRIC" id="fig|1631356.3.peg.2588"/>
<evidence type="ECO:0000313" key="6">
    <source>
        <dbReference type="EMBL" id="KNX39454.1"/>
    </source>
</evidence>
<evidence type="ECO:0000256" key="2">
    <source>
        <dbReference type="ARBA" id="ARBA00006739"/>
    </source>
</evidence>
<reference evidence="7" key="1">
    <citation type="submission" date="2015-03" db="EMBL/GenBank/DDBJ databases">
        <title>Luteipulveratus halotolerans sp. nov., a novel actinobacterium (Dermacoccaceae) from Sarawak, Malaysia.</title>
        <authorList>
            <person name="Juboi H."/>
            <person name="Basik A."/>
            <person name="Shamsul S.S."/>
            <person name="Arnold P."/>
            <person name="Schmitt E.K."/>
            <person name="Sanglier J.-J."/>
            <person name="Yeo T."/>
        </authorList>
    </citation>
    <scope>NUCLEOTIDE SEQUENCE [LARGE SCALE GENOMIC DNA]</scope>
    <source>
        <strain evidence="7">C296001</strain>
    </source>
</reference>
<dbReference type="STRING" id="1631356.VV01_13175"/>
<dbReference type="InterPro" id="IPR029044">
    <property type="entry name" value="Nucleotide-diphossugar_trans"/>
</dbReference>
<dbReference type="OrthoDB" id="5243838at2"/>
<dbReference type="AlphaFoldDB" id="A0A0L6CNY0"/>
<evidence type="ECO:0000256" key="4">
    <source>
        <dbReference type="ARBA" id="ARBA00022679"/>
    </source>
</evidence>
<dbReference type="Proteomes" id="UP000037397">
    <property type="component" value="Unassembled WGS sequence"/>
</dbReference>
<dbReference type="EMBL" id="LAIR01000002">
    <property type="protein sequence ID" value="KNX39454.1"/>
    <property type="molecule type" value="Genomic_DNA"/>
</dbReference>
<keyword evidence="4" id="KW-0808">Transferase</keyword>
<keyword evidence="3" id="KW-0328">Glycosyltransferase</keyword>
<dbReference type="InterPro" id="IPR023981">
    <property type="entry name" value="MftF"/>
</dbReference>
<dbReference type="Pfam" id="PF00535">
    <property type="entry name" value="Glycos_transf_2"/>
    <property type="match status" value="1"/>
</dbReference>
<dbReference type="SUPFAM" id="SSF53448">
    <property type="entry name" value="Nucleotide-diphospho-sugar transferases"/>
    <property type="match status" value="1"/>
</dbReference>
<dbReference type="PANTHER" id="PTHR43179">
    <property type="entry name" value="RHAMNOSYLTRANSFERASE WBBL"/>
    <property type="match status" value="1"/>
</dbReference>
<accession>A0A0L6CNY0</accession>
<dbReference type="GO" id="GO:0016757">
    <property type="term" value="F:glycosyltransferase activity"/>
    <property type="evidence" value="ECO:0007669"/>
    <property type="project" value="UniProtKB-KW"/>
</dbReference>
<gene>
    <name evidence="6" type="ORF">VV01_13175</name>
</gene>